<evidence type="ECO:0000313" key="3">
    <source>
        <dbReference type="EMBL" id="KAK4040196.1"/>
    </source>
</evidence>
<proteinExistence type="predicted"/>
<feature type="transmembrane region" description="Helical" evidence="2">
    <location>
        <begin position="245"/>
        <end position="265"/>
    </location>
</feature>
<keyword evidence="2" id="KW-0812">Transmembrane</keyword>
<gene>
    <name evidence="3" type="ORF">C8A01DRAFT_35798</name>
</gene>
<keyword evidence="2" id="KW-0472">Membrane</keyword>
<keyword evidence="4" id="KW-1185">Reference proteome</keyword>
<reference evidence="4" key="1">
    <citation type="journal article" date="2023" name="Mol. Phylogenet. Evol.">
        <title>Genome-scale phylogeny and comparative genomics of the fungal order Sordariales.</title>
        <authorList>
            <person name="Hensen N."/>
            <person name="Bonometti L."/>
            <person name="Westerberg I."/>
            <person name="Brannstrom I.O."/>
            <person name="Guillou S."/>
            <person name="Cros-Aarteil S."/>
            <person name="Calhoun S."/>
            <person name="Haridas S."/>
            <person name="Kuo A."/>
            <person name="Mondo S."/>
            <person name="Pangilinan J."/>
            <person name="Riley R."/>
            <person name="LaButti K."/>
            <person name="Andreopoulos B."/>
            <person name="Lipzen A."/>
            <person name="Chen C."/>
            <person name="Yan M."/>
            <person name="Daum C."/>
            <person name="Ng V."/>
            <person name="Clum A."/>
            <person name="Steindorff A."/>
            <person name="Ohm R.A."/>
            <person name="Martin F."/>
            <person name="Silar P."/>
            <person name="Natvig D.O."/>
            <person name="Lalanne C."/>
            <person name="Gautier V."/>
            <person name="Ament-Velasquez S.L."/>
            <person name="Kruys A."/>
            <person name="Hutchinson M.I."/>
            <person name="Powell A.J."/>
            <person name="Barry K."/>
            <person name="Miller A.N."/>
            <person name="Grigoriev I.V."/>
            <person name="Debuchy R."/>
            <person name="Gladieux P."/>
            <person name="Hiltunen Thoren M."/>
            <person name="Johannesson H."/>
        </authorList>
    </citation>
    <scope>NUCLEOTIDE SEQUENCE [LARGE SCALE GENOMIC DNA]</scope>
    <source>
        <strain evidence="4">CBS 284.82</strain>
    </source>
</reference>
<organism evidence="3 4">
    <name type="scientific">Parachaetomium inaequale</name>
    <dbReference type="NCBI Taxonomy" id="2588326"/>
    <lineage>
        <taxon>Eukaryota</taxon>
        <taxon>Fungi</taxon>
        <taxon>Dikarya</taxon>
        <taxon>Ascomycota</taxon>
        <taxon>Pezizomycotina</taxon>
        <taxon>Sordariomycetes</taxon>
        <taxon>Sordariomycetidae</taxon>
        <taxon>Sordariales</taxon>
        <taxon>Chaetomiaceae</taxon>
        <taxon>Parachaetomium</taxon>
    </lineage>
</organism>
<feature type="region of interest" description="Disordered" evidence="1">
    <location>
        <begin position="140"/>
        <end position="161"/>
    </location>
</feature>
<keyword evidence="2" id="KW-1133">Transmembrane helix</keyword>
<name>A0AAN6PFX8_9PEZI</name>
<comment type="caution">
    <text evidence="3">The sequence shown here is derived from an EMBL/GenBank/DDBJ whole genome shotgun (WGS) entry which is preliminary data.</text>
</comment>
<evidence type="ECO:0000256" key="1">
    <source>
        <dbReference type="SAM" id="MobiDB-lite"/>
    </source>
</evidence>
<evidence type="ECO:0000256" key="2">
    <source>
        <dbReference type="SAM" id="Phobius"/>
    </source>
</evidence>
<dbReference type="Proteomes" id="UP001303115">
    <property type="component" value="Unassembled WGS sequence"/>
</dbReference>
<accession>A0AAN6PFX8</accession>
<protein>
    <submittedName>
        <fullName evidence="3">Uncharacterized protein</fullName>
    </submittedName>
</protein>
<dbReference type="AlphaFoldDB" id="A0AAN6PFX8"/>
<feature type="transmembrane region" description="Helical" evidence="2">
    <location>
        <begin position="180"/>
        <end position="207"/>
    </location>
</feature>
<evidence type="ECO:0000313" key="4">
    <source>
        <dbReference type="Proteomes" id="UP001303115"/>
    </source>
</evidence>
<feature type="compositionally biased region" description="Basic and acidic residues" evidence="1">
    <location>
        <begin position="149"/>
        <end position="161"/>
    </location>
</feature>
<dbReference type="EMBL" id="MU854382">
    <property type="protein sequence ID" value="KAK4040196.1"/>
    <property type="molecule type" value="Genomic_DNA"/>
</dbReference>
<sequence>MMKGTVLSGALLPLASLAIAVLSIVSFIFTVVSLTSADWATQALYDVDVVSPSIDTRVHSATVRRGPFTKCVSERNESDPSGPWSNNCDDSASCQSSDLAWWCQQQRTGSHLLIAGCVFSGLACLYALAVLGVTLPMLPSSSRGTPGERSGEGEGEGRGEKAGWRHRLSRWRHPNHEQRLAFVLARGILCALLVLSIVLFAGGTLLLSDLLVNNQPPDGDFVTSSPSDITADHWLMGNGIVYANLGWLPNLIALLCLPSVEMVFVRGRR</sequence>
<feature type="transmembrane region" description="Helical" evidence="2">
    <location>
        <begin position="112"/>
        <end position="135"/>
    </location>
</feature>